<dbReference type="PANTHER" id="PTHR22947">
    <property type="entry name" value="MAJOR SPERM PROTEIN"/>
    <property type="match status" value="1"/>
</dbReference>
<dbReference type="KEGG" id="nai:NECAME_01357"/>
<dbReference type="InterPro" id="IPR008962">
    <property type="entry name" value="PapD-like_sf"/>
</dbReference>
<evidence type="ECO:0000313" key="2">
    <source>
        <dbReference type="Proteomes" id="UP001303046"/>
    </source>
</evidence>
<comment type="caution">
    <text evidence="1">The sequence shown here is derived from an EMBL/GenBank/DDBJ whole genome shotgun (WGS) entry which is preliminary data.</text>
</comment>
<sequence length="108" mass="11246">MSVTSDPPAANLPAAGGTSTHNLVNGTQDRLIFKVKSTNNNEYRVNPVFGFIDPGAQTPLEVIRSAGPPKEDKLVVHYAPAPADATDAQASFGVVIPTGDVTIMLTAT</sequence>
<reference evidence="1 2" key="1">
    <citation type="submission" date="2023-08" db="EMBL/GenBank/DDBJ databases">
        <title>A Necator americanus chromosomal reference genome.</title>
        <authorList>
            <person name="Ilik V."/>
            <person name="Petrzelkova K.J."/>
            <person name="Pardy F."/>
            <person name="Fuh T."/>
            <person name="Niatou-Singa F.S."/>
            <person name="Gouil Q."/>
            <person name="Baker L."/>
            <person name="Ritchie M.E."/>
            <person name="Jex A.R."/>
            <person name="Gazzola D."/>
            <person name="Li H."/>
            <person name="Toshio Fujiwara R."/>
            <person name="Zhan B."/>
            <person name="Aroian R.V."/>
            <person name="Pafco B."/>
            <person name="Schwarz E.M."/>
        </authorList>
    </citation>
    <scope>NUCLEOTIDE SEQUENCE [LARGE SCALE GENOMIC DNA]</scope>
    <source>
        <strain evidence="1 2">Aroian</strain>
        <tissue evidence="1">Whole animal</tissue>
    </source>
</reference>
<dbReference type="InterPro" id="IPR000535">
    <property type="entry name" value="MSP_dom"/>
</dbReference>
<dbReference type="InterPro" id="IPR051774">
    <property type="entry name" value="Sperm-specific_class_P"/>
</dbReference>
<accession>A0ABR1C1D8</accession>
<proteinExistence type="predicted"/>
<dbReference type="Gene3D" id="2.60.40.10">
    <property type="entry name" value="Immunoglobulins"/>
    <property type="match status" value="1"/>
</dbReference>
<protein>
    <submittedName>
        <fullName evidence="1">Uncharacterized protein</fullName>
    </submittedName>
</protein>
<name>A0ABR1C1D8_NECAM</name>
<dbReference type="Pfam" id="PF00635">
    <property type="entry name" value="Motile_Sperm"/>
    <property type="match status" value="1"/>
</dbReference>
<keyword evidence="2" id="KW-1185">Reference proteome</keyword>
<dbReference type="PANTHER" id="PTHR22947:SF7">
    <property type="entry name" value="MSP DOMAIN-CONTAINING PROTEIN-RELATED"/>
    <property type="match status" value="1"/>
</dbReference>
<evidence type="ECO:0000313" key="1">
    <source>
        <dbReference type="EMBL" id="KAK6731193.1"/>
    </source>
</evidence>
<organism evidence="1 2">
    <name type="scientific">Necator americanus</name>
    <name type="common">Human hookworm</name>
    <dbReference type="NCBI Taxonomy" id="51031"/>
    <lineage>
        <taxon>Eukaryota</taxon>
        <taxon>Metazoa</taxon>
        <taxon>Ecdysozoa</taxon>
        <taxon>Nematoda</taxon>
        <taxon>Chromadorea</taxon>
        <taxon>Rhabditida</taxon>
        <taxon>Rhabditina</taxon>
        <taxon>Rhabditomorpha</taxon>
        <taxon>Strongyloidea</taxon>
        <taxon>Ancylostomatidae</taxon>
        <taxon>Bunostominae</taxon>
        <taxon>Necator</taxon>
    </lineage>
</organism>
<dbReference type="PROSITE" id="PS50202">
    <property type="entry name" value="MSP"/>
    <property type="match status" value="1"/>
</dbReference>
<dbReference type="EMBL" id="JAVFWL010000001">
    <property type="protein sequence ID" value="KAK6731193.1"/>
    <property type="molecule type" value="Genomic_DNA"/>
</dbReference>
<dbReference type="Proteomes" id="UP001303046">
    <property type="component" value="Unassembled WGS sequence"/>
</dbReference>
<gene>
    <name evidence="1" type="primary">Necator_chrI.g3701</name>
    <name evidence="1" type="ORF">RB195_007572</name>
</gene>
<dbReference type="InterPro" id="IPR013783">
    <property type="entry name" value="Ig-like_fold"/>
</dbReference>
<dbReference type="SUPFAM" id="SSF49354">
    <property type="entry name" value="PapD-like"/>
    <property type="match status" value="1"/>
</dbReference>